<protein>
    <recommendedName>
        <fullName evidence="5">Segregation and condensation protein B</fullName>
    </recommendedName>
</protein>
<comment type="function">
    <text evidence="5">Participates in chromosomal partition during cell division. May act via the formation of a condensin-like complex containing Smc and ScpA that pull DNA away from mid-cell into both cell halves.</text>
</comment>
<dbReference type="Pfam" id="PF04079">
    <property type="entry name" value="SMC_ScpB"/>
    <property type="match status" value="1"/>
</dbReference>
<dbReference type="SUPFAM" id="SSF46785">
    <property type="entry name" value="Winged helix' DNA-binding domain"/>
    <property type="match status" value="2"/>
</dbReference>
<reference evidence="6 7" key="1">
    <citation type="submission" date="2015-09" db="EMBL/GenBank/DDBJ databases">
        <authorList>
            <consortium name="Pathogen Informatics"/>
        </authorList>
    </citation>
    <scope>NUCLEOTIDE SEQUENCE [LARGE SCALE GENOMIC DNA]</scope>
    <source>
        <strain evidence="6 7">2789STDY5834928</strain>
    </source>
</reference>
<dbReference type="InterPro" id="IPR005234">
    <property type="entry name" value="ScpB_csome_segregation"/>
</dbReference>
<keyword evidence="3 5" id="KW-0159">Chromosome partition</keyword>
<dbReference type="STRING" id="39492.ERS852540_01434"/>
<evidence type="ECO:0000256" key="4">
    <source>
        <dbReference type="ARBA" id="ARBA00023306"/>
    </source>
</evidence>
<evidence type="ECO:0000256" key="3">
    <source>
        <dbReference type="ARBA" id="ARBA00022829"/>
    </source>
</evidence>
<keyword evidence="4 5" id="KW-0131">Cell cycle</keyword>
<dbReference type="Gene3D" id="1.10.10.10">
    <property type="entry name" value="Winged helix-like DNA-binding domain superfamily/Winged helix DNA-binding domain"/>
    <property type="match status" value="2"/>
</dbReference>
<dbReference type="PANTHER" id="PTHR34298">
    <property type="entry name" value="SEGREGATION AND CONDENSATION PROTEIN B"/>
    <property type="match status" value="1"/>
</dbReference>
<evidence type="ECO:0000313" key="6">
    <source>
        <dbReference type="EMBL" id="CUQ87104.1"/>
    </source>
</evidence>
<comment type="subcellular location">
    <subcellularLocation>
        <location evidence="5">Cytoplasm</location>
    </subcellularLocation>
    <text evidence="5">Associated with two foci at the outer edges of the nucleoid region in young cells, and at four foci within both cell halves in older cells.</text>
</comment>
<dbReference type="PANTHER" id="PTHR34298:SF2">
    <property type="entry name" value="SEGREGATION AND CONDENSATION PROTEIN B"/>
    <property type="match status" value="1"/>
</dbReference>
<evidence type="ECO:0000256" key="1">
    <source>
        <dbReference type="ARBA" id="ARBA00022490"/>
    </source>
</evidence>
<keyword evidence="2 5" id="KW-0132">Cell division</keyword>
<comment type="similarity">
    <text evidence="5">Belongs to the ScpB family.</text>
</comment>
<dbReference type="EMBL" id="CZBY01000010">
    <property type="protein sequence ID" value="CUQ87104.1"/>
    <property type="molecule type" value="Genomic_DNA"/>
</dbReference>
<dbReference type="InterPro" id="IPR036388">
    <property type="entry name" value="WH-like_DNA-bd_sf"/>
</dbReference>
<evidence type="ECO:0000256" key="2">
    <source>
        <dbReference type="ARBA" id="ARBA00022618"/>
    </source>
</evidence>
<dbReference type="HAMAP" id="MF_01804">
    <property type="entry name" value="ScpB"/>
    <property type="match status" value="1"/>
</dbReference>
<proteinExistence type="inferred from homology"/>
<dbReference type="NCBIfam" id="TIGR00281">
    <property type="entry name" value="SMC-Scp complex subunit ScpB"/>
    <property type="match status" value="1"/>
</dbReference>
<gene>
    <name evidence="5 6" type="primary">scpB</name>
    <name evidence="6" type="ORF">ERS852540_01434</name>
</gene>
<dbReference type="GO" id="GO:0005737">
    <property type="term" value="C:cytoplasm"/>
    <property type="evidence" value="ECO:0007669"/>
    <property type="project" value="UniProtKB-SubCell"/>
</dbReference>
<dbReference type="GO" id="GO:0006260">
    <property type="term" value="P:DNA replication"/>
    <property type="evidence" value="ECO:0007669"/>
    <property type="project" value="UniProtKB-UniRule"/>
</dbReference>
<dbReference type="PIRSF" id="PIRSF019345">
    <property type="entry name" value="ScpB"/>
    <property type="match status" value="1"/>
</dbReference>
<evidence type="ECO:0000313" key="7">
    <source>
        <dbReference type="Proteomes" id="UP000095662"/>
    </source>
</evidence>
<dbReference type="AlphaFoldDB" id="A0A174ZIX3"/>
<accession>A0A174ZIX3</accession>
<dbReference type="OrthoDB" id="9806226at2"/>
<dbReference type="GO" id="GO:0051304">
    <property type="term" value="P:chromosome separation"/>
    <property type="evidence" value="ECO:0007669"/>
    <property type="project" value="InterPro"/>
</dbReference>
<keyword evidence="1 5" id="KW-0963">Cytoplasm</keyword>
<dbReference type="Proteomes" id="UP000095662">
    <property type="component" value="Unassembled WGS sequence"/>
</dbReference>
<dbReference type="GO" id="GO:0051301">
    <property type="term" value="P:cell division"/>
    <property type="evidence" value="ECO:0007669"/>
    <property type="project" value="UniProtKB-KW"/>
</dbReference>
<evidence type="ECO:0000256" key="5">
    <source>
        <dbReference type="HAMAP-Rule" id="MF_01804"/>
    </source>
</evidence>
<dbReference type="InterPro" id="IPR036390">
    <property type="entry name" value="WH_DNA-bd_sf"/>
</dbReference>
<comment type="subunit">
    <text evidence="5">Homodimer. Homodimerization may be required to stabilize the binding of ScpA to the Smc head domains. Component of a cohesin-like complex composed of ScpA, ScpB and the Smc homodimer, in which ScpA and ScpB bind to the head domain of Smc. The presence of the three proteins is required for the association of the complex with DNA.</text>
</comment>
<organism evidence="6 7">
    <name type="scientific">[Eubacterium] siraeum</name>
    <dbReference type="NCBI Taxonomy" id="39492"/>
    <lineage>
        <taxon>Bacteria</taxon>
        <taxon>Bacillati</taxon>
        <taxon>Bacillota</taxon>
        <taxon>Clostridia</taxon>
        <taxon>Eubacteriales</taxon>
        <taxon>Oscillospiraceae</taxon>
        <taxon>Oscillospiraceae incertae sedis</taxon>
    </lineage>
</organism>
<name>A0A174ZIX3_9FIRM</name>
<sequence length="196" mass="22065">MNYNESICIIEALLFASGEPISLDRLSEASGIEPETVVKLIDRLERKYNVSDSAISVLRLENSYQLSTREEYAPYIKRAMENKRQARLSPAALEVLAVVAYNQPVTKAFVEQVRGTDSSGVINTLVERELLYEAGRLELPGRPITYKTTDNFLRCFKLESLAQLPSLPDEDGQLNLNEISTLQQDGDFIPDDSFEE</sequence>